<dbReference type="EMBL" id="KT454516">
    <property type="protein sequence ID" value="AMB21281.1"/>
    <property type="molecule type" value="Genomic_DNA"/>
</dbReference>
<dbReference type="EMBL" id="KT454515">
    <property type="protein sequence ID" value="AMB21276.1"/>
    <property type="molecule type" value="Genomic_DNA"/>
</dbReference>
<evidence type="ECO:0000256" key="1">
    <source>
        <dbReference type="ARBA" id="ARBA00004147"/>
    </source>
</evidence>
<feature type="compositionally biased region" description="Basic and acidic residues" evidence="9">
    <location>
        <begin position="16"/>
        <end position="37"/>
    </location>
</feature>
<dbReference type="InterPro" id="IPR021075">
    <property type="entry name" value="Bocavirus_NP1"/>
</dbReference>
<dbReference type="Proteomes" id="UP000115198">
    <property type="component" value="Genome"/>
</dbReference>
<evidence type="ECO:0000256" key="4">
    <source>
        <dbReference type="ARBA" id="ARBA00022562"/>
    </source>
</evidence>
<evidence type="ECO:0000256" key="9">
    <source>
        <dbReference type="SAM" id="MobiDB-lite"/>
    </source>
</evidence>
<accession>A0A109QME5</accession>
<proteinExistence type="inferred from homology"/>
<evidence type="ECO:0000313" key="12">
    <source>
        <dbReference type="EMBL" id="AMB21281.1"/>
    </source>
</evidence>
<dbReference type="EMBL" id="KT454514">
    <property type="protein sequence ID" value="AMB21271.1"/>
    <property type="molecule type" value="Genomic_DNA"/>
</dbReference>
<evidence type="ECO:0000256" key="3">
    <source>
        <dbReference type="ARBA" id="ARBA00020315"/>
    </source>
</evidence>
<dbReference type="Pfam" id="PF11733">
    <property type="entry name" value="NP1-WLL"/>
    <property type="match status" value="1"/>
</dbReference>
<evidence type="ECO:0000256" key="5">
    <source>
        <dbReference type="ARBA" id="ARBA00023015"/>
    </source>
</evidence>
<evidence type="ECO:0000313" key="11">
    <source>
        <dbReference type="EMBL" id="AMB21276.1"/>
    </source>
</evidence>
<name>A0A109QME5_9VIRU</name>
<keyword evidence="5" id="KW-0805">Transcription regulation</keyword>
<feature type="compositionally biased region" description="Polar residues" evidence="9">
    <location>
        <begin position="38"/>
        <end position="52"/>
    </location>
</feature>
<protein>
    <recommendedName>
        <fullName evidence="3">Non-structural protein NP-1</fullName>
    </recommendedName>
</protein>
<dbReference type="Proteomes" id="UP000115126">
    <property type="component" value="Genome"/>
</dbReference>
<sequence length="195" mass="22784">MNRTNGGYAGFKRKRCDSPRPEQKKIPHRLNGEKGSDASHNLTQNQQSSTASRPCRTPQTKKKNEKYNPYHIFSKHNAIHNPGLGFCGYHWHSTRLARAGTEMIFNGCKQKFQEFQNDGQINWENTKEILFFLKKEMDQKYRNMMWHFKNTQCNKCEYWDNVFTRFTANISESSQDEPTDEECLKAAMDVDGSSE</sequence>
<dbReference type="GO" id="GO:0042025">
    <property type="term" value="C:host cell nucleus"/>
    <property type="evidence" value="ECO:0007669"/>
    <property type="project" value="UniProtKB-SubCell"/>
</dbReference>
<comment type="subcellular location">
    <subcellularLocation>
        <location evidence="1">Host nucleus</location>
    </subcellularLocation>
</comment>
<gene>
    <name evidence="12" type="primary">NP1</name>
</gene>
<evidence type="ECO:0000256" key="7">
    <source>
        <dbReference type="ARBA" id="ARBA00023163"/>
    </source>
</evidence>
<comment type="similarity">
    <text evidence="2">Belongs to the Bocaparvovirus Non-structural protein NP-1 family.</text>
</comment>
<reference evidence="13 14" key="1">
    <citation type="submission" date="2015-08" db="EMBL/GenBank/DDBJ databases">
        <title>Identification and genomic characterization of a novel rat bocavirus from Norway rats in China.</title>
        <authorList>
            <person name="Lau S.K.P."/>
            <person name="Yeung H.C."/>
            <person name="Li K.S.M."/>
            <person name="Lam C.S.F."/>
            <person name="Cai J.P."/>
            <person name="Yuen M.C."/>
            <person name="Wang M."/>
            <person name="Zheng B.J."/>
            <person name="Woo P.C.Y."/>
            <person name="Yuen K.Y."/>
        </authorList>
    </citation>
    <scope>NUCLEOTIDE SEQUENCE [LARGE SCALE GENOMIC DNA]</scope>
    <source>
        <strain evidence="11">HK2RV</strain>
        <strain evidence="10">HK2S</strain>
        <strain evidence="12">HK2TV</strain>
    </source>
</reference>
<evidence type="ECO:0000256" key="8">
    <source>
        <dbReference type="ARBA" id="ARBA00045895"/>
    </source>
</evidence>
<evidence type="ECO:0000313" key="13">
    <source>
        <dbReference type="Proteomes" id="UP000112082"/>
    </source>
</evidence>
<comment type="function">
    <text evidence="8">Required for the expression of the capsid proteins. Performs the splicing and internal polyadenylation of the viral capsid-encoding mRNA precursor, which allows its maturation and expression. Transactivates the viral promoter.</text>
</comment>
<evidence type="ECO:0000313" key="14">
    <source>
        <dbReference type="Proteomes" id="UP000115126"/>
    </source>
</evidence>
<evidence type="ECO:0000256" key="6">
    <source>
        <dbReference type="ARBA" id="ARBA00023159"/>
    </source>
</evidence>
<feature type="region of interest" description="Disordered" evidence="9">
    <location>
        <begin position="1"/>
        <end position="66"/>
    </location>
</feature>
<organism evidence="12 14">
    <name type="scientific">Rat bocavirus</name>
    <dbReference type="NCBI Taxonomy" id="1788315"/>
    <lineage>
        <taxon>Viruses</taxon>
        <taxon>Monodnaviria</taxon>
        <taxon>Shotokuvirae</taxon>
        <taxon>Cossaviricota</taxon>
        <taxon>Quintoviricetes</taxon>
        <taxon>Piccovirales</taxon>
        <taxon>Parvoviridae</taxon>
        <taxon>Parvovirinae</taxon>
        <taxon>Bocaparvovirus</taxon>
        <taxon>Bocaparvovirus rodent1</taxon>
    </lineage>
</organism>
<keyword evidence="6" id="KW-0010">Activator</keyword>
<keyword evidence="4" id="KW-1048">Host nucleus</keyword>
<dbReference type="Proteomes" id="UP000112082">
    <property type="component" value="Genome"/>
</dbReference>
<keyword evidence="7" id="KW-0804">Transcription</keyword>
<evidence type="ECO:0000256" key="2">
    <source>
        <dbReference type="ARBA" id="ARBA00007126"/>
    </source>
</evidence>
<evidence type="ECO:0000313" key="10">
    <source>
        <dbReference type="EMBL" id="AMB21271.1"/>
    </source>
</evidence>